<comment type="caution">
    <text evidence="3">The sequence shown here is derived from an EMBL/GenBank/DDBJ whole genome shotgun (WGS) entry which is preliminary data.</text>
</comment>
<dbReference type="InterPro" id="IPR016181">
    <property type="entry name" value="Acyl_CoA_acyltransferase"/>
</dbReference>
<sequence>MTVALTPTPILETERLVLRAPQARDWEAWRDFFLTERGQWIRSMSNPSPKDAWRTFAAVTGHWVLHGCGMFVLTERGSDQGFGAVGPWMPVNWPEAEISWSLWSPQAEGKGYMAEAARAVIAHAFEDLNWSTAVSYIDPNNTRSTALAKRLGATPDPDAAFPGDPPITVWRHPAPKEVAA</sequence>
<dbReference type="InterPro" id="IPR000182">
    <property type="entry name" value="GNAT_dom"/>
</dbReference>
<dbReference type="RefSeq" id="WP_038065656.1">
    <property type="nucleotide sequence ID" value="NZ_FOVB01000001.1"/>
</dbReference>
<keyword evidence="4" id="KW-1185">Reference proteome</keyword>
<reference evidence="3 4" key="1">
    <citation type="submission" date="2014-03" db="EMBL/GenBank/DDBJ databases">
        <title>The draft genome sequence of Thioclava dalianensis DLFJ1-1.</title>
        <authorList>
            <person name="Lai Q."/>
            <person name="Shao Z."/>
        </authorList>
    </citation>
    <scope>NUCLEOTIDE SEQUENCE [LARGE SCALE GENOMIC DNA]</scope>
    <source>
        <strain evidence="3 4">DLFJ1-1</strain>
    </source>
</reference>
<evidence type="ECO:0000313" key="4">
    <source>
        <dbReference type="Proteomes" id="UP000027725"/>
    </source>
</evidence>
<dbReference type="GO" id="GO:0016747">
    <property type="term" value="F:acyltransferase activity, transferring groups other than amino-acyl groups"/>
    <property type="evidence" value="ECO:0007669"/>
    <property type="project" value="InterPro"/>
</dbReference>
<keyword evidence="3" id="KW-0808">Transferase</keyword>
<dbReference type="eggNOG" id="COG1670">
    <property type="taxonomic scope" value="Bacteria"/>
</dbReference>
<dbReference type="InterPro" id="IPR051531">
    <property type="entry name" value="N-acetyltransferase"/>
</dbReference>
<evidence type="ECO:0000313" key="3">
    <source>
        <dbReference type="EMBL" id="KEP69828.1"/>
    </source>
</evidence>
<dbReference type="OrthoDB" id="6293260at2"/>
<dbReference type="Gene3D" id="3.40.630.30">
    <property type="match status" value="1"/>
</dbReference>
<feature type="region of interest" description="Disordered" evidence="1">
    <location>
        <begin position="154"/>
        <end position="180"/>
    </location>
</feature>
<evidence type="ECO:0000256" key="1">
    <source>
        <dbReference type="SAM" id="MobiDB-lite"/>
    </source>
</evidence>
<dbReference type="STRING" id="1185766.SAMN05216224_101685"/>
<accession>A0A074TLH0</accession>
<dbReference type="AlphaFoldDB" id="A0A074TLH0"/>
<gene>
    <name evidence="3" type="ORF">DL1_02030</name>
</gene>
<dbReference type="EMBL" id="JHEH01000010">
    <property type="protein sequence ID" value="KEP69828.1"/>
    <property type="molecule type" value="Genomic_DNA"/>
</dbReference>
<feature type="domain" description="N-acetyltransferase" evidence="2">
    <location>
        <begin position="16"/>
        <end position="175"/>
    </location>
</feature>
<name>A0A074TLH0_9RHOB</name>
<dbReference type="PANTHER" id="PTHR43792">
    <property type="entry name" value="GNAT FAMILY, PUTATIVE (AFU_ORTHOLOGUE AFUA_3G00765)-RELATED-RELATED"/>
    <property type="match status" value="1"/>
</dbReference>
<proteinExistence type="predicted"/>
<dbReference type="Pfam" id="PF13302">
    <property type="entry name" value="Acetyltransf_3"/>
    <property type="match status" value="1"/>
</dbReference>
<dbReference type="PANTHER" id="PTHR43792:SF1">
    <property type="entry name" value="N-ACETYLTRANSFERASE DOMAIN-CONTAINING PROTEIN"/>
    <property type="match status" value="1"/>
</dbReference>
<dbReference type="Proteomes" id="UP000027725">
    <property type="component" value="Unassembled WGS sequence"/>
</dbReference>
<organism evidence="3 4">
    <name type="scientific">Thioclava dalianensis</name>
    <dbReference type="NCBI Taxonomy" id="1185766"/>
    <lineage>
        <taxon>Bacteria</taxon>
        <taxon>Pseudomonadati</taxon>
        <taxon>Pseudomonadota</taxon>
        <taxon>Alphaproteobacteria</taxon>
        <taxon>Rhodobacterales</taxon>
        <taxon>Paracoccaceae</taxon>
        <taxon>Thioclava</taxon>
    </lineage>
</organism>
<protein>
    <submittedName>
        <fullName evidence="3">GCN5 family acetyltransferase</fullName>
    </submittedName>
</protein>
<evidence type="ECO:0000259" key="2">
    <source>
        <dbReference type="PROSITE" id="PS51186"/>
    </source>
</evidence>
<dbReference type="SUPFAM" id="SSF55729">
    <property type="entry name" value="Acyl-CoA N-acyltransferases (Nat)"/>
    <property type="match status" value="1"/>
</dbReference>
<dbReference type="PROSITE" id="PS51186">
    <property type="entry name" value="GNAT"/>
    <property type="match status" value="1"/>
</dbReference>